<dbReference type="InterPro" id="IPR035418">
    <property type="entry name" value="AraC-bd_2"/>
</dbReference>
<dbReference type="Pfam" id="PF14525">
    <property type="entry name" value="AraC_binding_2"/>
    <property type="match status" value="1"/>
</dbReference>
<name>A0ABN3VQN1_9ACTN</name>
<evidence type="ECO:0000313" key="7">
    <source>
        <dbReference type="Proteomes" id="UP001500831"/>
    </source>
</evidence>
<dbReference type="SMART" id="SM00342">
    <property type="entry name" value="HTH_ARAC"/>
    <property type="match status" value="1"/>
</dbReference>
<feature type="region of interest" description="Disordered" evidence="4">
    <location>
        <begin position="318"/>
        <end position="341"/>
    </location>
</feature>
<dbReference type="RefSeq" id="WP_344967986.1">
    <property type="nucleotide sequence ID" value="NZ_BAAAVI010000004.1"/>
</dbReference>
<keyword evidence="3" id="KW-0804">Transcription</keyword>
<keyword evidence="7" id="KW-1185">Reference proteome</keyword>
<accession>A0ABN3VQN1</accession>
<feature type="domain" description="HTH araC/xylS-type" evidence="5">
    <location>
        <begin position="216"/>
        <end position="317"/>
    </location>
</feature>
<gene>
    <name evidence="6" type="ORF">GCM10010517_08340</name>
</gene>
<evidence type="ECO:0000313" key="6">
    <source>
        <dbReference type="EMBL" id="GAA2850819.1"/>
    </source>
</evidence>
<dbReference type="PROSITE" id="PS01124">
    <property type="entry name" value="HTH_ARAC_FAMILY_2"/>
    <property type="match status" value="1"/>
</dbReference>
<dbReference type="InterPro" id="IPR020449">
    <property type="entry name" value="Tscrpt_reg_AraC-type_HTH"/>
</dbReference>
<evidence type="ECO:0000256" key="3">
    <source>
        <dbReference type="ARBA" id="ARBA00023163"/>
    </source>
</evidence>
<organism evidence="6 7">
    <name type="scientific">Streptosporangium fragile</name>
    <dbReference type="NCBI Taxonomy" id="46186"/>
    <lineage>
        <taxon>Bacteria</taxon>
        <taxon>Bacillati</taxon>
        <taxon>Actinomycetota</taxon>
        <taxon>Actinomycetes</taxon>
        <taxon>Streptosporangiales</taxon>
        <taxon>Streptosporangiaceae</taxon>
        <taxon>Streptosporangium</taxon>
    </lineage>
</organism>
<dbReference type="PANTHER" id="PTHR46796:SF6">
    <property type="entry name" value="ARAC SUBFAMILY"/>
    <property type="match status" value="1"/>
</dbReference>
<proteinExistence type="predicted"/>
<dbReference type="Proteomes" id="UP001500831">
    <property type="component" value="Unassembled WGS sequence"/>
</dbReference>
<protein>
    <submittedName>
        <fullName evidence="6">Helix-turn-helix domain-containing protein</fullName>
    </submittedName>
</protein>
<dbReference type="SUPFAM" id="SSF46689">
    <property type="entry name" value="Homeodomain-like"/>
    <property type="match status" value="1"/>
</dbReference>
<evidence type="ECO:0000256" key="1">
    <source>
        <dbReference type="ARBA" id="ARBA00023015"/>
    </source>
</evidence>
<comment type="caution">
    <text evidence="6">The sequence shown here is derived from an EMBL/GenBank/DDBJ whole genome shotgun (WGS) entry which is preliminary data.</text>
</comment>
<evidence type="ECO:0000256" key="2">
    <source>
        <dbReference type="ARBA" id="ARBA00023125"/>
    </source>
</evidence>
<reference evidence="6 7" key="1">
    <citation type="journal article" date="2019" name="Int. J. Syst. Evol. Microbiol.">
        <title>The Global Catalogue of Microorganisms (GCM) 10K type strain sequencing project: providing services to taxonomists for standard genome sequencing and annotation.</title>
        <authorList>
            <consortium name="The Broad Institute Genomics Platform"/>
            <consortium name="The Broad Institute Genome Sequencing Center for Infectious Disease"/>
            <person name="Wu L."/>
            <person name="Ma J."/>
        </authorList>
    </citation>
    <scope>NUCLEOTIDE SEQUENCE [LARGE SCALE GENOMIC DNA]</scope>
    <source>
        <strain evidence="6 7">JCM 6242</strain>
    </source>
</reference>
<dbReference type="PRINTS" id="PR00032">
    <property type="entry name" value="HTHARAC"/>
</dbReference>
<dbReference type="PANTHER" id="PTHR46796">
    <property type="entry name" value="HTH-TYPE TRANSCRIPTIONAL ACTIVATOR RHAS-RELATED"/>
    <property type="match status" value="1"/>
</dbReference>
<keyword evidence="1" id="KW-0805">Transcription regulation</keyword>
<dbReference type="Pfam" id="PF12833">
    <property type="entry name" value="HTH_18"/>
    <property type="match status" value="1"/>
</dbReference>
<dbReference type="Gene3D" id="1.10.10.60">
    <property type="entry name" value="Homeodomain-like"/>
    <property type="match status" value="1"/>
</dbReference>
<keyword evidence="2" id="KW-0238">DNA-binding</keyword>
<dbReference type="InterPro" id="IPR050204">
    <property type="entry name" value="AraC_XylS_family_regulators"/>
</dbReference>
<dbReference type="InterPro" id="IPR018060">
    <property type="entry name" value="HTH_AraC"/>
</dbReference>
<dbReference type="InterPro" id="IPR009057">
    <property type="entry name" value="Homeodomain-like_sf"/>
</dbReference>
<evidence type="ECO:0000259" key="5">
    <source>
        <dbReference type="PROSITE" id="PS01124"/>
    </source>
</evidence>
<sequence>MIELRSSEVPAADRFEWWCDLTARQMFPTAISSDRTGDFRAAVTILQLGPVTVTAPRFVDMRSARTARLIRRSDPELWTLTLVRAGSMWTEQNRSRAQLAIGDLVLQDTSRPFHCEVLCQGGLARTVTLQLPRRVLPLPEELLRDQVARPLSSRRGAGALLGRFMAGLLQQAKTLGPAERARLGTVAIDLLAVVLAGVTDAVRTVPTQTRRQVLMREIKTFVQHHLGRTDLSPSSIAAAHHISVRSLHHLFQREERTVSGYIREQRLERCRVDLADSRLDGRSVAEIGARWGFPDATSFNRAFRATYGMPPGEYRKHVSPASAVPATGRSGPTPATPPAAG</sequence>
<evidence type="ECO:0000256" key="4">
    <source>
        <dbReference type="SAM" id="MobiDB-lite"/>
    </source>
</evidence>
<dbReference type="EMBL" id="BAAAVI010000004">
    <property type="protein sequence ID" value="GAA2850819.1"/>
    <property type="molecule type" value="Genomic_DNA"/>
</dbReference>